<keyword evidence="4" id="KW-0862">Zinc</keyword>
<proteinExistence type="predicted"/>
<keyword evidence="8" id="KW-1185">Reference proteome</keyword>
<dbReference type="Proteomes" id="UP001291309">
    <property type="component" value="Unassembled WGS sequence"/>
</dbReference>
<dbReference type="PANTHER" id="PTHR34858">
    <property type="entry name" value="CYSO-CYSTEINE PEPTIDASE"/>
    <property type="match status" value="1"/>
</dbReference>
<keyword evidence="1" id="KW-0645">Protease</keyword>
<dbReference type="EMBL" id="JAXIVS010000005">
    <property type="protein sequence ID" value="MDY7227948.1"/>
    <property type="molecule type" value="Genomic_DNA"/>
</dbReference>
<evidence type="ECO:0000256" key="3">
    <source>
        <dbReference type="ARBA" id="ARBA00022801"/>
    </source>
</evidence>
<sequence length="158" mass="17544">MLEVPLNRLPEDLSGVVRHLEAMYPQEGCGVILRAGPSGPWRVRPLRNAYDRYHAADPVRFPHTSRTAYHFELQEWLAVNEEADALGEQVACVFHSHVNGFAGFSAEDRAQAAPAGLPVLPGVSYLVVAVLEGRATEAQLFWWQDGDFRDHLVPLGTE</sequence>
<keyword evidence="2" id="KW-0479">Metal-binding</keyword>
<evidence type="ECO:0000256" key="2">
    <source>
        <dbReference type="ARBA" id="ARBA00022723"/>
    </source>
</evidence>
<evidence type="ECO:0000313" key="8">
    <source>
        <dbReference type="Proteomes" id="UP001291309"/>
    </source>
</evidence>
<dbReference type="InterPro" id="IPR051929">
    <property type="entry name" value="VirAsm_ModProt"/>
</dbReference>
<evidence type="ECO:0000259" key="6">
    <source>
        <dbReference type="Pfam" id="PF14464"/>
    </source>
</evidence>
<evidence type="ECO:0000256" key="1">
    <source>
        <dbReference type="ARBA" id="ARBA00022670"/>
    </source>
</evidence>
<accession>A0ABU5H3A2</accession>
<dbReference type="InterPro" id="IPR028090">
    <property type="entry name" value="JAB_dom_prok"/>
</dbReference>
<dbReference type="Pfam" id="PF14464">
    <property type="entry name" value="Prok-JAB"/>
    <property type="match status" value="1"/>
</dbReference>
<dbReference type="RefSeq" id="WP_321546676.1">
    <property type="nucleotide sequence ID" value="NZ_JAXIVS010000005.1"/>
</dbReference>
<comment type="caution">
    <text evidence="7">The sequence shown here is derived from an EMBL/GenBank/DDBJ whole genome shotgun (WGS) entry which is preliminary data.</text>
</comment>
<evidence type="ECO:0000256" key="5">
    <source>
        <dbReference type="ARBA" id="ARBA00023049"/>
    </source>
</evidence>
<dbReference type="SUPFAM" id="SSF102712">
    <property type="entry name" value="JAB1/MPN domain"/>
    <property type="match status" value="1"/>
</dbReference>
<keyword evidence="5" id="KW-0482">Metalloprotease</keyword>
<organism evidence="7 8">
    <name type="scientific">Hyalangium rubrum</name>
    <dbReference type="NCBI Taxonomy" id="3103134"/>
    <lineage>
        <taxon>Bacteria</taxon>
        <taxon>Pseudomonadati</taxon>
        <taxon>Myxococcota</taxon>
        <taxon>Myxococcia</taxon>
        <taxon>Myxococcales</taxon>
        <taxon>Cystobacterineae</taxon>
        <taxon>Archangiaceae</taxon>
        <taxon>Hyalangium</taxon>
    </lineage>
</organism>
<feature type="domain" description="JAB" evidence="6">
    <location>
        <begin position="16"/>
        <end position="136"/>
    </location>
</feature>
<gene>
    <name evidence="7" type="ORF">SYV04_16140</name>
</gene>
<keyword evidence="3" id="KW-0378">Hydrolase</keyword>
<reference evidence="7 8" key="1">
    <citation type="submission" date="2023-12" db="EMBL/GenBank/DDBJ databases">
        <title>the genome sequence of Hyalangium sp. s54d21.</title>
        <authorList>
            <person name="Zhang X."/>
        </authorList>
    </citation>
    <scope>NUCLEOTIDE SEQUENCE [LARGE SCALE GENOMIC DNA]</scope>
    <source>
        <strain evidence="8">s54d21</strain>
    </source>
</reference>
<dbReference type="Gene3D" id="3.40.140.10">
    <property type="entry name" value="Cytidine Deaminase, domain 2"/>
    <property type="match status" value="1"/>
</dbReference>
<protein>
    <submittedName>
        <fullName evidence="7">Mov34/MPN/PAD-1 family protein</fullName>
    </submittedName>
</protein>
<evidence type="ECO:0000256" key="4">
    <source>
        <dbReference type="ARBA" id="ARBA00022833"/>
    </source>
</evidence>
<name>A0ABU5H3A2_9BACT</name>
<evidence type="ECO:0000313" key="7">
    <source>
        <dbReference type="EMBL" id="MDY7227948.1"/>
    </source>
</evidence>
<dbReference type="PANTHER" id="PTHR34858:SF1">
    <property type="entry name" value="CYSO-CYSTEINE PEPTIDASE"/>
    <property type="match status" value="1"/>
</dbReference>